<dbReference type="STRING" id="1507870.A0A1V8TQR5"/>
<dbReference type="Gene3D" id="1.20.120.550">
    <property type="entry name" value="Membrane associated eicosanoid/glutathione metabolism-like domain"/>
    <property type="match status" value="1"/>
</dbReference>
<sequence length="155" mass="17049">MAALALALPAEYGYVLLTATFTLFSSSWHGVRVGGFRKAAKIPYPQAYAESNDMKAASGDEKKKMYLFNCAQRAHGNFLENMPAFTIAMLIAGLRFPVTSAIMGMGWNVSRIFYAVGYTSPNHDKGQGRLYGLTFWLFQAGLIGMVGWMGVKMLI</sequence>
<dbReference type="GO" id="GO:0004364">
    <property type="term" value="F:glutathione transferase activity"/>
    <property type="evidence" value="ECO:0007669"/>
    <property type="project" value="TreeGrafter"/>
</dbReference>
<dbReference type="GO" id="GO:0005783">
    <property type="term" value="C:endoplasmic reticulum"/>
    <property type="evidence" value="ECO:0007669"/>
    <property type="project" value="TreeGrafter"/>
</dbReference>
<evidence type="ECO:0000256" key="5">
    <source>
        <dbReference type="SAM" id="Phobius"/>
    </source>
</evidence>
<accession>A0A1V8TQR5</accession>
<keyword evidence="2 5" id="KW-0812">Transmembrane</keyword>
<dbReference type="InterPro" id="IPR050997">
    <property type="entry name" value="MAPEG"/>
</dbReference>
<dbReference type="GO" id="GO:0016020">
    <property type="term" value="C:membrane"/>
    <property type="evidence" value="ECO:0007669"/>
    <property type="project" value="UniProtKB-SubCell"/>
</dbReference>
<evidence type="ECO:0008006" key="8">
    <source>
        <dbReference type="Google" id="ProtNLM"/>
    </source>
</evidence>
<evidence type="ECO:0000313" key="7">
    <source>
        <dbReference type="Proteomes" id="UP000192596"/>
    </source>
</evidence>
<dbReference type="AlphaFoldDB" id="A0A1V8TQR5"/>
<gene>
    <name evidence="6" type="ORF">B0A48_01873</name>
</gene>
<evidence type="ECO:0000256" key="3">
    <source>
        <dbReference type="ARBA" id="ARBA00022989"/>
    </source>
</evidence>
<keyword evidence="3 5" id="KW-1133">Transmembrane helix</keyword>
<reference evidence="7" key="1">
    <citation type="submission" date="2017-03" db="EMBL/GenBank/DDBJ databases">
        <title>Genomes of endolithic fungi from Antarctica.</title>
        <authorList>
            <person name="Coleine C."/>
            <person name="Masonjones S."/>
            <person name="Stajich J.E."/>
        </authorList>
    </citation>
    <scope>NUCLEOTIDE SEQUENCE [LARGE SCALE GENOMIC DNA]</scope>
    <source>
        <strain evidence="7">CCFEE 5527</strain>
    </source>
</reference>
<organism evidence="6 7">
    <name type="scientific">Cryoendolithus antarcticus</name>
    <dbReference type="NCBI Taxonomy" id="1507870"/>
    <lineage>
        <taxon>Eukaryota</taxon>
        <taxon>Fungi</taxon>
        <taxon>Dikarya</taxon>
        <taxon>Ascomycota</taxon>
        <taxon>Pezizomycotina</taxon>
        <taxon>Dothideomycetes</taxon>
        <taxon>Dothideomycetidae</taxon>
        <taxon>Cladosporiales</taxon>
        <taxon>Cladosporiaceae</taxon>
        <taxon>Cryoendolithus</taxon>
    </lineage>
</organism>
<evidence type="ECO:0000313" key="6">
    <source>
        <dbReference type="EMBL" id="OQO13644.1"/>
    </source>
</evidence>
<dbReference type="InterPro" id="IPR023352">
    <property type="entry name" value="MAPEG-like_dom_sf"/>
</dbReference>
<dbReference type="OrthoDB" id="410651at2759"/>
<comment type="subcellular location">
    <subcellularLocation>
        <location evidence="1">Membrane</location>
        <topology evidence="1">Multi-pass membrane protein</topology>
    </subcellularLocation>
</comment>
<dbReference type="PANTHER" id="PTHR10250">
    <property type="entry name" value="MICROSOMAL GLUTATHIONE S-TRANSFERASE"/>
    <property type="match status" value="1"/>
</dbReference>
<dbReference type="Pfam" id="PF01124">
    <property type="entry name" value="MAPEG"/>
    <property type="match status" value="1"/>
</dbReference>
<feature type="transmembrane region" description="Helical" evidence="5">
    <location>
        <begin position="87"/>
        <end position="110"/>
    </location>
</feature>
<keyword evidence="4 5" id="KW-0472">Membrane</keyword>
<evidence type="ECO:0000256" key="1">
    <source>
        <dbReference type="ARBA" id="ARBA00004141"/>
    </source>
</evidence>
<evidence type="ECO:0000256" key="4">
    <source>
        <dbReference type="ARBA" id="ARBA00023136"/>
    </source>
</evidence>
<comment type="caution">
    <text evidence="6">The sequence shown here is derived from an EMBL/GenBank/DDBJ whole genome shotgun (WGS) entry which is preliminary data.</text>
</comment>
<proteinExistence type="predicted"/>
<name>A0A1V8TQR5_9PEZI</name>
<evidence type="ECO:0000256" key="2">
    <source>
        <dbReference type="ARBA" id="ARBA00022692"/>
    </source>
</evidence>
<protein>
    <recommendedName>
        <fullName evidence="8">Microsomal glutathione S-transferase 3</fullName>
    </recommendedName>
</protein>
<dbReference type="SUPFAM" id="SSF161084">
    <property type="entry name" value="MAPEG domain-like"/>
    <property type="match status" value="1"/>
</dbReference>
<dbReference type="GO" id="GO:0004602">
    <property type="term" value="F:glutathione peroxidase activity"/>
    <property type="evidence" value="ECO:0007669"/>
    <property type="project" value="TreeGrafter"/>
</dbReference>
<dbReference type="InterPro" id="IPR001129">
    <property type="entry name" value="Membr-assoc_MAPEG"/>
</dbReference>
<feature type="transmembrane region" description="Helical" evidence="5">
    <location>
        <begin position="130"/>
        <end position="151"/>
    </location>
</feature>
<dbReference type="GO" id="GO:0005635">
    <property type="term" value="C:nuclear envelope"/>
    <property type="evidence" value="ECO:0007669"/>
    <property type="project" value="TreeGrafter"/>
</dbReference>
<dbReference type="PANTHER" id="PTHR10250:SF26">
    <property type="entry name" value="GLUTATHIONE S-TRANSFERASE 3, MITOCHONDRIAL"/>
    <property type="match status" value="1"/>
</dbReference>
<keyword evidence="7" id="KW-1185">Reference proteome</keyword>
<dbReference type="InParanoid" id="A0A1V8TQR5"/>
<dbReference type="EMBL" id="NAJO01000003">
    <property type="protein sequence ID" value="OQO13644.1"/>
    <property type="molecule type" value="Genomic_DNA"/>
</dbReference>
<feature type="transmembrane region" description="Helical" evidence="5">
    <location>
        <begin position="12"/>
        <end position="31"/>
    </location>
</feature>
<dbReference type="Proteomes" id="UP000192596">
    <property type="component" value="Unassembled WGS sequence"/>
</dbReference>